<dbReference type="AlphaFoldDB" id="X0U898"/>
<comment type="caution">
    <text evidence="1">The sequence shown here is derived from an EMBL/GenBank/DDBJ whole genome shotgun (WGS) entry which is preliminary data.</text>
</comment>
<proteinExistence type="predicted"/>
<feature type="non-terminal residue" evidence="1">
    <location>
        <position position="41"/>
    </location>
</feature>
<reference evidence="1" key="1">
    <citation type="journal article" date="2014" name="Front. Microbiol.">
        <title>High frequency of phylogenetically diverse reductive dehalogenase-homologous genes in deep subseafloor sedimentary metagenomes.</title>
        <authorList>
            <person name="Kawai M."/>
            <person name="Futagami T."/>
            <person name="Toyoda A."/>
            <person name="Takaki Y."/>
            <person name="Nishi S."/>
            <person name="Hori S."/>
            <person name="Arai W."/>
            <person name="Tsubouchi T."/>
            <person name="Morono Y."/>
            <person name="Uchiyama I."/>
            <person name="Ito T."/>
            <person name="Fujiyama A."/>
            <person name="Inagaki F."/>
            <person name="Takami H."/>
        </authorList>
    </citation>
    <scope>NUCLEOTIDE SEQUENCE</scope>
    <source>
        <strain evidence="1">Expedition CK06-06</strain>
    </source>
</reference>
<evidence type="ECO:0000313" key="1">
    <source>
        <dbReference type="EMBL" id="GAF95546.1"/>
    </source>
</evidence>
<name>X0U898_9ZZZZ</name>
<organism evidence="1">
    <name type="scientific">marine sediment metagenome</name>
    <dbReference type="NCBI Taxonomy" id="412755"/>
    <lineage>
        <taxon>unclassified sequences</taxon>
        <taxon>metagenomes</taxon>
        <taxon>ecological metagenomes</taxon>
    </lineage>
</organism>
<accession>X0U898</accession>
<dbReference type="EMBL" id="BARS01014646">
    <property type="protein sequence ID" value="GAF95546.1"/>
    <property type="molecule type" value="Genomic_DNA"/>
</dbReference>
<feature type="non-terminal residue" evidence="1">
    <location>
        <position position="1"/>
    </location>
</feature>
<sequence>PPQHLATISEDMSALAYGRGTLWGYSNYADPKGIYAIDPTT</sequence>
<protein>
    <submittedName>
        <fullName evidence="1">Uncharacterized protein</fullName>
    </submittedName>
</protein>
<gene>
    <name evidence="1" type="ORF">S01H1_24512</name>
</gene>